<keyword evidence="3 8" id="KW-0732">Signal</keyword>
<dbReference type="EMBL" id="DACSUM010000012">
    <property type="protein sequence ID" value="HAT3581594.1"/>
    <property type="molecule type" value="Genomic_DNA"/>
</dbReference>
<dbReference type="PANTHER" id="PTHR44140">
    <property type="entry name" value="LD25575P"/>
    <property type="match status" value="1"/>
</dbReference>
<dbReference type="GO" id="GO:0034975">
    <property type="term" value="P:protein folding in endoplasmic reticulum"/>
    <property type="evidence" value="ECO:0007669"/>
    <property type="project" value="TreeGrafter"/>
</dbReference>
<evidence type="ECO:0000313" key="11">
    <source>
        <dbReference type="Proteomes" id="UP000867740"/>
    </source>
</evidence>
<dbReference type="RefSeq" id="WP_047369006.1">
    <property type="nucleotide sequence ID" value="NZ_CABMNU010000005.1"/>
</dbReference>
<comment type="pathway">
    <text evidence="2">Glycan metabolism; bacterial cellulose biosynthesis.</text>
</comment>
<proteinExistence type="predicted"/>
<feature type="compositionally biased region" description="Polar residues" evidence="7">
    <location>
        <begin position="953"/>
        <end position="964"/>
    </location>
</feature>
<dbReference type="Gene3D" id="1.25.40.10">
    <property type="entry name" value="Tetratricopeptide repeat domain"/>
    <property type="match status" value="5"/>
</dbReference>
<dbReference type="Pfam" id="PF05420">
    <property type="entry name" value="BCSC_C"/>
    <property type="match status" value="1"/>
</dbReference>
<dbReference type="Pfam" id="PF13432">
    <property type="entry name" value="TPR_16"/>
    <property type="match status" value="1"/>
</dbReference>
<accession>A0A9P3T6F8</accession>
<reference evidence="10" key="1">
    <citation type="journal article" date="2018" name="Genome Biol.">
        <title>SKESA: strategic k-mer extension for scrupulous assemblies.</title>
        <authorList>
            <person name="Souvorov A."/>
            <person name="Agarwala R."/>
            <person name="Lipman D.J."/>
        </authorList>
    </citation>
    <scope>NUCLEOTIDE SEQUENCE</scope>
    <source>
        <strain evidence="10">CAVp300</strain>
    </source>
</reference>
<dbReference type="PRINTS" id="PR01441">
    <property type="entry name" value="CELLSNTHASEC"/>
</dbReference>
<evidence type="ECO:0000313" key="10">
    <source>
        <dbReference type="EMBL" id="HAT3581594.1"/>
    </source>
</evidence>
<dbReference type="GO" id="GO:0006011">
    <property type="term" value="P:UDP-alpha-D-glucose metabolic process"/>
    <property type="evidence" value="ECO:0007669"/>
    <property type="project" value="InterPro"/>
</dbReference>
<feature type="chain" id="PRO_5040516304" evidence="8">
    <location>
        <begin position="29"/>
        <end position="1238"/>
    </location>
</feature>
<feature type="signal peptide" evidence="8">
    <location>
        <begin position="1"/>
        <end position="28"/>
    </location>
</feature>
<dbReference type="SUPFAM" id="SSF48452">
    <property type="entry name" value="TPR-like"/>
    <property type="match status" value="4"/>
</dbReference>
<gene>
    <name evidence="10" type="ORF">I8531_001885</name>
</gene>
<feature type="domain" description="Cellulose synthase operon C C-terminal" evidence="9">
    <location>
        <begin position="882"/>
        <end position="1234"/>
    </location>
</feature>
<evidence type="ECO:0000256" key="3">
    <source>
        <dbReference type="ARBA" id="ARBA00022729"/>
    </source>
</evidence>
<evidence type="ECO:0000256" key="2">
    <source>
        <dbReference type="ARBA" id="ARBA00005186"/>
    </source>
</evidence>
<evidence type="ECO:0000256" key="5">
    <source>
        <dbReference type="ARBA" id="ARBA00022803"/>
    </source>
</evidence>
<organism evidence="10 11">
    <name type="scientific">Kluyvera intermedia</name>
    <name type="common">Enterobacter intermedius</name>
    <dbReference type="NCBI Taxonomy" id="61648"/>
    <lineage>
        <taxon>Bacteria</taxon>
        <taxon>Pseudomonadati</taxon>
        <taxon>Pseudomonadota</taxon>
        <taxon>Gammaproteobacteria</taxon>
        <taxon>Enterobacterales</taxon>
        <taxon>Enterobacteriaceae</taxon>
        <taxon>Kluyvera</taxon>
    </lineage>
</organism>
<sequence>MNKRIIGKRLTHAFYLLCLIGSSHPATAADTPDASQGANDAAVKKLLTQASYWHSKAHDDMALEALQKVLAVDEHNIDAMYLTALYQLQRGNTQQAEIWRKKMAEIAPQDPRLSALNSANLMQSISPSQLNAARTLAQRGQTKEAVAAYRALFKDNPPDDLALEYYQTMAGDSATWSEGVAGLRQRVKMMPDDNASKQALAMALTWQQDTRREGIAQLSALAADDKSADKALQQALLWLEPKASDLPVYTSYAQRHPEDNAPMDHYRKSVEGDATKSGFDALNSGDLDSAKDKFSQVLQGQASNGNALAGMGYVALRQSRFADAEKYLRRASQEDTHNENSLQWAKDADNARFYASLNQARSLTQKGRYADALASLDSSTSSDSRQRQAADMLRADILRRQGKPAESEQVYRQLLADNPQNTDVRTGLMWVLRQQNKQTEADQILRTLPANLRTRYATFGDNGDNERKAAQSALQSGNASRAMQILRAASSKYPQNVWLQLDYARQLRKAGQKQQAATLMAGVAQRTDKRNEALYAAAVYAAEDNDWSKSQSLLSQVPRATFSADMTALNSRVQSNLQMDIAQNYLRQGNTQAARNSLRSLERTPPQTPVDLGRYAQLMMQAGDSPLALQLVRENQAQGLHGTLADYAGQIRVLNQAGRFAEAESVLNSPVLQNSASQQEIDNIRIASVIARADQLREKGKPDAAWNLVMPALRANPANTDLLLAMARVYQSDHMDDKADEIYTFVLRKSPRDKQALTGIVNLALARNDHDAVRRAFSAMEPSQDADYMMLAARVAAANGESQRAMSLLRTAQWRLQQGTEEDEGDVISDVVSLPSPTQQAQQTALTSINNMMQDLQDKTATWTGGGVSLRTRSGESGLGALDEVKAPLTISGTITDSARLSLNVSPVSLNAGEMSSNSANRFGSGQLTHATRLAAAAASTTTTTTSTDADAQSGQQANGVETNLSLTGDSYKLDIGNTPTGGEFTRLVGGVEWMPKLSRNSSLDLKAERRAVTDSLLSYVGAKDKSTGESWGAVTRNGVSAQYAWDNDLVGLYARLGFDTWIGENVPTNHSVNALAGSYLRLFRTTESELKMGVNVNYMDFDRNLSNYTLGQGGYFSPQNYMAVSLPVTLTRKVDKWDLTLNGAVGYQSWRQDQSDYFPGHSSLQSQLNSLASTVDNVDAVYKASAKNGVGYTLGVDARYRLNDNVALGANLGYDTFGSYNEGKALFYFKYFVDQNK</sequence>
<keyword evidence="6" id="KW-0135">Cellulose biosynthesis</keyword>
<evidence type="ECO:0000256" key="4">
    <source>
        <dbReference type="ARBA" id="ARBA00022737"/>
    </source>
</evidence>
<dbReference type="InterPro" id="IPR019734">
    <property type="entry name" value="TPR_rpt"/>
</dbReference>
<evidence type="ECO:0000256" key="1">
    <source>
        <dbReference type="ARBA" id="ARBA00003476"/>
    </source>
</evidence>
<dbReference type="AlphaFoldDB" id="A0A9P3T6F8"/>
<evidence type="ECO:0000256" key="6">
    <source>
        <dbReference type="ARBA" id="ARBA00022916"/>
    </source>
</evidence>
<keyword evidence="5" id="KW-0802">TPR repeat</keyword>
<feature type="region of interest" description="Disordered" evidence="7">
    <location>
        <begin position="939"/>
        <end position="964"/>
    </location>
</feature>
<comment type="function">
    <text evidence="1">Required for maximal bacterial cellulose synthesis.</text>
</comment>
<dbReference type="SMART" id="SM00028">
    <property type="entry name" value="TPR"/>
    <property type="match status" value="6"/>
</dbReference>
<dbReference type="GO" id="GO:0019867">
    <property type="term" value="C:outer membrane"/>
    <property type="evidence" value="ECO:0007669"/>
    <property type="project" value="InterPro"/>
</dbReference>
<dbReference type="InterPro" id="IPR011990">
    <property type="entry name" value="TPR-like_helical_dom_sf"/>
</dbReference>
<comment type="caution">
    <text evidence="10">The sequence shown here is derived from an EMBL/GenBank/DDBJ whole genome shotgun (WGS) entry which is preliminary data.</text>
</comment>
<dbReference type="Proteomes" id="UP000867740">
    <property type="component" value="Unassembled WGS sequence"/>
</dbReference>
<keyword evidence="4" id="KW-0677">Repeat</keyword>
<name>A0A9P3T6F8_KLUIN</name>
<dbReference type="InterPro" id="IPR051727">
    <property type="entry name" value="DnaJ_C3_Co-chaperones"/>
</dbReference>
<reference evidence="10" key="2">
    <citation type="submission" date="2020-10" db="EMBL/GenBank/DDBJ databases">
        <authorList>
            <consortium name="NCBI Pathogen Detection Project"/>
        </authorList>
    </citation>
    <scope>NUCLEOTIDE SEQUENCE</scope>
    <source>
        <strain evidence="10">CAVp300</strain>
    </source>
</reference>
<dbReference type="PANTHER" id="PTHR44140:SF2">
    <property type="entry name" value="LD25575P"/>
    <property type="match status" value="1"/>
</dbReference>
<dbReference type="GO" id="GO:0051087">
    <property type="term" value="F:protein-folding chaperone binding"/>
    <property type="evidence" value="ECO:0007669"/>
    <property type="project" value="TreeGrafter"/>
</dbReference>
<dbReference type="Pfam" id="PF13429">
    <property type="entry name" value="TPR_15"/>
    <property type="match status" value="1"/>
</dbReference>
<dbReference type="InterPro" id="IPR003921">
    <property type="entry name" value="Cell_synth_C"/>
</dbReference>
<dbReference type="InterPro" id="IPR008410">
    <property type="entry name" value="BCSC_C"/>
</dbReference>
<feature type="compositionally biased region" description="Low complexity" evidence="7">
    <location>
        <begin position="939"/>
        <end position="952"/>
    </location>
</feature>
<dbReference type="GO" id="GO:0051787">
    <property type="term" value="F:misfolded protein binding"/>
    <property type="evidence" value="ECO:0007669"/>
    <property type="project" value="TreeGrafter"/>
</dbReference>
<evidence type="ECO:0000256" key="7">
    <source>
        <dbReference type="SAM" id="MobiDB-lite"/>
    </source>
</evidence>
<protein>
    <submittedName>
        <fullName evidence="10">Tetratricopeptide repeat protein</fullName>
    </submittedName>
</protein>
<evidence type="ECO:0000259" key="9">
    <source>
        <dbReference type="Pfam" id="PF05420"/>
    </source>
</evidence>
<evidence type="ECO:0000256" key="8">
    <source>
        <dbReference type="SAM" id="SignalP"/>
    </source>
</evidence>
<dbReference type="GO" id="GO:0030244">
    <property type="term" value="P:cellulose biosynthetic process"/>
    <property type="evidence" value="ECO:0007669"/>
    <property type="project" value="UniProtKB-KW"/>
</dbReference>